<dbReference type="SUPFAM" id="SSF46689">
    <property type="entry name" value="Homeodomain-like"/>
    <property type="match status" value="2"/>
</dbReference>
<name>A0ABT3FSD3_9BACT</name>
<organism evidence="6 7">
    <name type="scientific">Luteolibacter flavescens</name>
    <dbReference type="NCBI Taxonomy" id="1859460"/>
    <lineage>
        <taxon>Bacteria</taxon>
        <taxon>Pseudomonadati</taxon>
        <taxon>Verrucomicrobiota</taxon>
        <taxon>Verrucomicrobiia</taxon>
        <taxon>Verrucomicrobiales</taxon>
        <taxon>Verrucomicrobiaceae</taxon>
        <taxon>Luteolibacter</taxon>
    </lineage>
</organism>
<evidence type="ECO:0000256" key="3">
    <source>
        <dbReference type="ARBA" id="ARBA00023163"/>
    </source>
</evidence>
<dbReference type="InterPro" id="IPR020449">
    <property type="entry name" value="Tscrpt_reg_AraC-type_HTH"/>
</dbReference>
<dbReference type="PROSITE" id="PS00041">
    <property type="entry name" value="HTH_ARAC_FAMILY_1"/>
    <property type="match status" value="1"/>
</dbReference>
<dbReference type="PRINTS" id="PR00032">
    <property type="entry name" value="HTHARAC"/>
</dbReference>
<evidence type="ECO:0000259" key="5">
    <source>
        <dbReference type="PROSITE" id="PS01124"/>
    </source>
</evidence>
<evidence type="ECO:0000256" key="1">
    <source>
        <dbReference type="ARBA" id="ARBA00023015"/>
    </source>
</evidence>
<dbReference type="Gene3D" id="2.60.120.10">
    <property type="entry name" value="Jelly Rolls"/>
    <property type="match status" value="1"/>
</dbReference>
<keyword evidence="2" id="KW-0238">DNA-binding</keyword>
<dbReference type="PANTHER" id="PTHR43280:SF28">
    <property type="entry name" value="HTH-TYPE TRANSCRIPTIONAL ACTIVATOR RHAS"/>
    <property type="match status" value="1"/>
</dbReference>
<dbReference type="Pfam" id="PF02311">
    <property type="entry name" value="AraC_binding"/>
    <property type="match status" value="1"/>
</dbReference>
<dbReference type="Gene3D" id="1.10.10.60">
    <property type="entry name" value="Homeodomain-like"/>
    <property type="match status" value="2"/>
</dbReference>
<dbReference type="InterPro" id="IPR018060">
    <property type="entry name" value="HTH_AraC"/>
</dbReference>
<evidence type="ECO:0000313" key="6">
    <source>
        <dbReference type="EMBL" id="MCW1886494.1"/>
    </source>
</evidence>
<sequence>MSDTAVFERELVFRTPDFPLDVSIWDNHPDYPEITHDFCEITLILSGTAFKLVAGREYPLKAGDVFALHGAIPHGYRNTRNLKVVNVTYDPSLLGNVEFDVGELPGYQDLFYARTNGEGYRVMHLDLARLEEVQKLSRAIEKELHPGPTRRRAVRYQDRKQTSVENSEPLPRDRGCQFMAMAHFMNLVGLLSRWRFYKPKLVSEKIMNIERALDYLEQNFAEPLDHLELARRVGMSHRNFHRIFHRITGLTPSAQLQRVRVKKAAHLLQTTDKSVTEIALQCGFADGSYFTRCFGKQIGMTPRHFREKGSEAAR</sequence>
<gene>
    <name evidence="6" type="ORF">OKA04_17280</name>
</gene>
<feature type="domain" description="HTH araC/xylS-type" evidence="5">
    <location>
        <begin position="210"/>
        <end position="308"/>
    </location>
</feature>
<comment type="caution">
    <text evidence="6">The sequence shown here is derived from an EMBL/GenBank/DDBJ whole genome shotgun (WGS) entry which is preliminary data.</text>
</comment>
<dbReference type="SMART" id="SM00342">
    <property type="entry name" value="HTH_ARAC"/>
    <property type="match status" value="1"/>
</dbReference>
<dbReference type="EMBL" id="JAPDDS010000010">
    <property type="protein sequence ID" value="MCW1886494.1"/>
    <property type="molecule type" value="Genomic_DNA"/>
</dbReference>
<keyword evidence="3" id="KW-0804">Transcription</keyword>
<evidence type="ECO:0000256" key="2">
    <source>
        <dbReference type="ARBA" id="ARBA00023125"/>
    </source>
</evidence>
<dbReference type="InterPro" id="IPR009057">
    <property type="entry name" value="Homeodomain-like_sf"/>
</dbReference>
<dbReference type="RefSeq" id="WP_264502450.1">
    <property type="nucleotide sequence ID" value="NZ_JAPDDS010000010.1"/>
</dbReference>
<dbReference type="Pfam" id="PF12833">
    <property type="entry name" value="HTH_18"/>
    <property type="match status" value="1"/>
</dbReference>
<evidence type="ECO:0000313" key="7">
    <source>
        <dbReference type="Proteomes" id="UP001207930"/>
    </source>
</evidence>
<protein>
    <submittedName>
        <fullName evidence="6">Helix-turn-helix domain-containing protein</fullName>
    </submittedName>
</protein>
<dbReference type="PROSITE" id="PS01124">
    <property type="entry name" value="HTH_ARAC_FAMILY_2"/>
    <property type="match status" value="1"/>
</dbReference>
<dbReference type="Proteomes" id="UP001207930">
    <property type="component" value="Unassembled WGS sequence"/>
</dbReference>
<keyword evidence="1" id="KW-0805">Transcription regulation</keyword>
<dbReference type="InterPro" id="IPR014710">
    <property type="entry name" value="RmlC-like_jellyroll"/>
</dbReference>
<dbReference type="InterPro" id="IPR003313">
    <property type="entry name" value="AraC-bd"/>
</dbReference>
<reference evidence="6 7" key="1">
    <citation type="submission" date="2022-10" db="EMBL/GenBank/DDBJ databases">
        <title>Luteolibacter flavescens strain MCCC 1K03193, whole genome shotgun sequencing project.</title>
        <authorList>
            <person name="Zhao G."/>
            <person name="Shen L."/>
        </authorList>
    </citation>
    <scope>NUCLEOTIDE SEQUENCE [LARGE SCALE GENOMIC DNA]</scope>
    <source>
        <strain evidence="6 7">MCCC 1K03193</strain>
    </source>
</reference>
<proteinExistence type="predicted"/>
<keyword evidence="7" id="KW-1185">Reference proteome</keyword>
<dbReference type="InterPro" id="IPR018062">
    <property type="entry name" value="HTH_AraC-typ_CS"/>
</dbReference>
<dbReference type="SUPFAM" id="SSF51182">
    <property type="entry name" value="RmlC-like cupins"/>
    <property type="match status" value="1"/>
</dbReference>
<dbReference type="InterPro" id="IPR011051">
    <property type="entry name" value="RmlC_Cupin_sf"/>
</dbReference>
<dbReference type="PANTHER" id="PTHR43280">
    <property type="entry name" value="ARAC-FAMILY TRANSCRIPTIONAL REGULATOR"/>
    <property type="match status" value="1"/>
</dbReference>
<feature type="region of interest" description="Disordered" evidence="4">
    <location>
        <begin position="144"/>
        <end position="170"/>
    </location>
</feature>
<evidence type="ECO:0000256" key="4">
    <source>
        <dbReference type="SAM" id="MobiDB-lite"/>
    </source>
</evidence>
<accession>A0ABT3FSD3</accession>